<keyword evidence="2" id="KW-1185">Reference proteome</keyword>
<protein>
    <submittedName>
        <fullName evidence="1">Uncharacterized protein</fullName>
    </submittedName>
</protein>
<organism evidence="1 2">
    <name type="scientific">Dibothriocephalus latus</name>
    <name type="common">Fish tapeworm</name>
    <name type="synonym">Diphyllobothrium latum</name>
    <dbReference type="NCBI Taxonomy" id="60516"/>
    <lineage>
        <taxon>Eukaryota</taxon>
        <taxon>Metazoa</taxon>
        <taxon>Spiralia</taxon>
        <taxon>Lophotrochozoa</taxon>
        <taxon>Platyhelminthes</taxon>
        <taxon>Cestoda</taxon>
        <taxon>Eucestoda</taxon>
        <taxon>Diphyllobothriidea</taxon>
        <taxon>Diphyllobothriidae</taxon>
        <taxon>Dibothriocephalus</taxon>
    </lineage>
</organism>
<dbReference type="OrthoDB" id="10402712at2759"/>
<evidence type="ECO:0000313" key="1">
    <source>
        <dbReference type="EMBL" id="VDK31310.1"/>
    </source>
</evidence>
<dbReference type="PROSITE" id="PS51257">
    <property type="entry name" value="PROKAR_LIPOPROTEIN"/>
    <property type="match status" value="1"/>
</dbReference>
<sequence length="170" mass="19561">MGPAGCRCHWRPPEPQVPLVGLFGCVDEFNLAGHNFDVGASKRPNCPQCFILDSAAAHVRPQMASFLTSGRRRPISMKFQPLNNAKLRWRLSFEVLYNPGEVSEASLFVLVFRSPLDDNEVRLWIHLKRRKVKVLAFMCHDLRVTFKFAFCYSPQLYVMETPIHLRRTIS</sequence>
<dbReference type="AlphaFoldDB" id="A0A3P6PHF2"/>
<dbReference type="Proteomes" id="UP000281553">
    <property type="component" value="Unassembled WGS sequence"/>
</dbReference>
<evidence type="ECO:0000313" key="2">
    <source>
        <dbReference type="Proteomes" id="UP000281553"/>
    </source>
</evidence>
<accession>A0A3P6PHF2</accession>
<dbReference type="EMBL" id="UYRU01001207">
    <property type="protein sequence ID" value="VDK31310.1"/>
    <property type="molecule type" value="Genomic_DNA"/>
</dbReference>
<proteinExistence type="predicted"/>
<name>A0A3P6PHF2_DIBLA</name>
<reference evidence="1 2" key="1">
    <citation type="submission" date="2018-11" db="EMBL/GenBank/DDBJ databases">
        <authorList>
            <consortium name="Pathogen Informatics"/>
        </authorList>
    </citation>
    <scope>NUCLEOTIDE SEQUENCE [LARGE SCALE GENOMIC DNA]</scope>
</reference>
<gene>
    <name evidence="1" type="ORF">DILT_LOCUS312</name>
</gene>